<evidence type="ECO:0000313" key="1">
    <source>
        <dbReference type="EMBL" id="JAH57056.1"/>
    </source>
</evidence>
<reference evidence="1" key="1">
    <citation type="submission" date="2014-11" db="EMBL/GenBank/DDBJ databases">
        <authorList>
            <person name="Amaro Gonzalez C."/>
        </authorList>
    </citation>
    <scope>NUCLEOTIDE SEQUENCE</scope>
</reference>
<sequence>MTLTHDLQLYRYSLNEVQDRTKHFTTVDTTRVGEYTETDWDFNTTCKC</sequence>
<organism evidence="1">
    <name type="scientific">Anguilla anguilla</name>
    <name type="common">European freshwater eel</name>
    <name type="synonym">Muraena anguilla</name>
    <dbReference type="NCBI Taxonomy" id="7936"/>
    <lineage>
        <taxon>Eukaryota</taxon>
        <taxon>Metazoa</taxon>
        <taxon>Chordata</taxon>
        <taxon>Craniata</taxon>
        <taxon>Vertebrata</taxon>
        <taxon>Euteleostomi</taxon>
        <taxon>Actinopterygii</taxon>
        <taxon>Neopterygii</taxon>
        <taxon>Teleostei</taxon>
        <taxon>Anguilliformes</taxon>
        <taxon>Anguillidae</taxon>
        <taxon>Anguilla</taxon>
    </lineage>
</organism>
<dbReference type="EMBL" id="GBXM01051521">
    <property type="protein sequence ID" value="JAH57056.1"/>
    <property type="molecule type" value="Transcribed_RNA"/>
</dbReference>
<proteinExistence type="predicted"/>
<reference evidence="1" key="2">
    <citation type="journal article" date="2015" name="Fish Shellfish Immunol.">
        <title>Early steps in the European eel (Anguilla anguilla)-Vibrio vulnificus interaction in the gills: Role of the RtxA13 toxin.</title>
        <authorList>
            <person name="Callol A."/>
            <person name="Pajuelo D."/>
            <person name="Ebbesson L."/>
            <person name="Teles M."/>
            <person name="MacKenzie S."/>
            <person name="Amaro C."/>
        </authorList>
    </citation>
    <scope>NUCLEOTIDE SEQUENCE</scope>
</reference>
<name>A0A0E9TU19_ANGAN</name>
<accession>A0A0E9TU19</accession>
<protein>
    <submittedName>
        <fullName evidence="1">Uncharacterized protein</fullName>
    </submittedName>
</protein>
<dbReference type="AlphaFoldDB" id="A0A0E9TU19"/>